<accession>A0ABS2EPP6</accession>
<dbReference type="InterPro" id="IPR005475">
    <property type="entry name" value="Transketolase-like_Pyr-bd"/>
</dbReference>
<keyword evidence="11" id="KW-0786">Thiamine pyrophosphate</keyword>
<name>A0ABS2EPP6_9LACO</name>
<dbReference type="InterPro" id="IPR005477">
    <property type="entry name" value="Dxylulose-5-P_synthase"/>
</dbReference>
<comment type="similarity">
    <text evidence="4">Belongs to the transketolase family. DXPS subfamily.</text>
</comment>
<dbReference type="PANTHER" id="PTHR43322:SF1">
    <property type="entry name" value="1-DEOXY-D-XYLULOSE-5-PHOSPHATE SYNTHASE"/>
    <property type="match status" value="1"/>
</dbReference>
<dbReference type="NCBIfam" id="NF008968">
    <property type="entry name" value="PRK12315.1"/>
    <property type="match status" value="1"/>
</dbReference>
<evidence type="ECO:0000256" key="11">
    <source>
        <dbReference type="ARBA" id="ARBA00023052"/>
    </source>
</evidence>
<dbReference type="Gene3D" id="3.40.50.970">
    <property type="match status" value="2"/>
</dbReference>
<dbReference type="Proteomes" id="UP000776629">
    <property type="component" value="Unassembled WGS sequence"/>
</dbReference>
<dbReference type="CDD" id="cd02007">
    <property type="entry name" value="TPP_DXS"/>
    <property type="match status" value="1"/>
</dbReference>
<feature type="domain" description="Transketolase-like pyrimidine-binding" evidence="13">
    <location>
        <begin position="284"/>
        <end position="448"/>
    </location>
</feature>
<dbReference type="Pfam" id="PF02779">
    <property type="entry name" value="Transket_pyr"/>
    <property type="match status" value="1"/>
</dbReference>
<evidence type="ECO:0000256" key="8">
    <source>
        <dbReference type="ARBA" id="ARBA00022723"/>
    </source>
</evidence>
<dbReference type="SUPFAM" id="SSF52518">
    <property type="entry name" value="Thiamin diphosphate-binding fold (THDP-binding)"/>
    <property type="match status" value="2"/>
</dbReference>
<evidence type="ECO:0000256" key="4">
    <source>
        <dbReference type="ARBA" id="ARBA00011081"/>
    </source>
</evidence>
<evidence type="ECO:0000256" key="7">
    <source>
        <dbReference type="ARBA" id="ARBA00022679"/>
    </source>
</evidence>
<gene>
    <name evidence="14" type="ORF">H5993_05995</name>
</gene>
<dbReference type="PROSITE" id="PS00801">
    <property type="entry name" value="TRANSKETOLASE_1"/>
    <property type="match status" value="1"/>
</dbReference>
<keyword evidence="15" id="KW-1185">Reference proteome</keyword>
<evidence type="ECO:0000256" key="10">
    <source>
        <dbReference type="ARBA" id="ARBA00022977"/>
    </source>
</evidence>
<comment type="pathway">
    <text evidence="3">Metabolic intermediate biosynthesis; 1-deoxy-D-xylulose 5-phosphate biosynthesis; 1-deoxy-D-xylulose 5-phosphate from D-glyceraldehyde 3-phosphate and pyruvate: step 1/1.</text>
</comment>
<sequence>MNLHPDYLLNDINEPADLKGLSLDQLKQLATEMRQLVLERDSAIGGHVGPNLGIMEVTLAFHYVFNSPHDKVIWDVSHLSYPHKMLTGRKLGFLDPDHYEDVSGYTNPEESDHDFFEIGHTSTSVALAVGMAQARDMLGKHENLVAVIGDGSLSGGLAFEGLNNAAKLHSNLIIVVNDNQNSIAPNQGGLYQGLAELRATNGQSENNIFKFMGLDYQYVANGNDLATMIETFKDIKDIDHPIVLHVVTKKGAGYAPAEAEPERYHWRDPFDLKTGKDKQIKPKETYSGAVIDELIRQVKAGTPIAAITAAIPGVFDLHRFEKQFPDHYFDVGIAEQVSVTSAVAMAQAGIRPVVFENSTFLQRAYDQLVHDMALNSVPVVMIVRNGTISNGSATHQGDFDISYISSLPNVEYLAPTSVEEMISMLRWAIRQTEVPVVIRQPEKALLHRPATQDDYSNIDYEIAHQGSEVAIMAVGDFWALGEEVVTQLKRKLNIDASLINPKSLTNIDREDLHYLQERHDLVVTLEDGNLSGGFGEMISRYFGATNIKTLNFGAPREFADNVPTEVLAEWYHLMPEQIVDDIERVLHSM</sequence>
<evidence type="ECO:0000256" key="1">
    <source>
        <dbReference type="ARBA" id="ARBA00001946"/>
    </source>
</evidence>
<evidence type="ECO:0000259" key="13">
    <source>
        <dbReference type="SMART" id="SM00861"/>
    </source>
</evidence>
<dbReference type="InterPro" id="IPR009014">
    <property type="entry name" value="Transketo_C/PFOR_II"/>
</dbReference>
<dbReference type="InterPro" id="IPR029061">
    <property type="entry name" value="THDP-binding"/>
</dbReference>
<dbReference type="Pfam" id="PF13292">
    <property type="entry name" value="DXP_synthase_N"/>
    <property type="match status" value="2"/>
</dbReference>
<dbReference type="GO" id="GO:0008661">
    <property type="term" value="F:1-deoxy-D-xylulose-5-phosphate synthase activity"/>
    <property type="evidence" value="ECO:0007669"/>
    <property type="project" value="UniProtKB-EC"/>
</dbReference>
<evidence type="ECO:0000256" key="3">
    <source>
        <dbReference type="ARBA" id="ARBA00004980"/>
    </source>
</evidence>
<keyword evidence="8" id="KW-0479">Metal-binding</keyword>
<reference evidence="14 15" key="1">
    <citation type="journal article" date="2021" name="Sci. Rep.">
        <title>The distribution of antibiotic resistance genes in chicken gut microbiota commensals.</title>
        <authorList>
            <person name="Juricova H."/>
            <person name="Matiasovicova J."/>
            <person name="Kubasova T."/>
            <person name="Cejkova D."/>
            <person name="Rychlik I."/>
        </authorList>
    </citation>
    <scope>NUCLEOTIDE SEQUENCE [LARGE SCALE GENOMIC DNA]</scope>
    <source>
        <strain evidence="14 15">An810</strain>
    </source>
</reference>
<proteinExistence type="inferred from homology"/>
<comment type="subunit">
    <text evidence="5">Homodimer.</text>
</comment>
<dbReference type="PANTHER" id="PTHR43322">
    <property type="entry name" value="1-D-DEOXYXYLULOSE 5-PHOSPHATE SYNTHASE-RELATED"/>
    <property type="match status" value="1"/>
</dbReference>
<dbReference type="Gene3D" id="3.40.50.920">
    <property type="match status" value="1"/>
</dbReference>
<comment type="cofactor">
    <cofactor evidence="1">
        <name>Mg(2+)</name>
        <dbReference type="ChEBI" id="CHEBI:18420"/>
    </cofactor>
</comment>
<dbReference type="NCBIfam" id="NF003933">
    <property type="entry name" value="PRK05444.2-2"/>
    <property type="match status" value="1"/>
</dbReference>
<dbReference type="EC" id="2.2.1.7" evidence="6"/>
<evidence type="ECO:0000256" key="2">
    <source>
        <dbReference type="ARBA" id="ARBA00001964"/>
    </source>
</evidence>
<evidence type="ECO:0000256" key="9">
    <source>
        <dbReference type="ARBA" id="ARBA00022842"/>
    </source>
</evidence>
<organism evidence="14 15">
    <name type="scientific">Limosilactobacillus alvi</name>
    <dbReference type="NCBI Taxonomy" id="990412"/>
    <lineage>
        <taxon>Bacteria</taxon>
        <taxon>Bacillati</taxon>
        <taxon>Bacillota</taxon>
        <taxon>Bacilli</taxon>
        <taxon>Lactobacillales</taxon>
        <taxon>Lactobacillaceae</taxon>
        <taxon>Limosilactobacillus</taxon>
    </lineage>
</organism>
<dbReference type="CDD" id="cd07033">
    <property type="entry name" value="TPP_PYR_DXS_TK_like"/>
    <property type="match status" value="1"/>
</dbReference>
<keyword evidence="12" id="KW-0414">Isoprene biosynthesis</keyword>
<evidence type="ECO:0000313" key="14">
    <source>
        <dbReference type="EMBL" id="MBM6754306.1"/>
    </source>
</evidence>
<dbReference type="SUPFAM" id="SSF52922">
    <property type="entry name" value="TK C-terminal domain-like"/>
    <property type="match status" value="1"/>
</dbReference>
<dbReference type="InterPro" id="IPR049557">
    <property type="entry name" value="Transketolase_CS"/>
</dbReference>
<evidence type="ECO:0000313" key="15">
    <source>
        <dbReference type="Proteomes" id="UP000776629"/>
    </source>
</evidence>
<dbReference type="EMBL" id="JACJJQ010000024">
    <property type="protein sequence ID" value="MBM6754306.1"/>
    <property type="molecule type" value="Genomic_DNA"/>
</dbReference>
<keyword evidence="9" id="KW-0460">Magnesium</keyword>
<comment type="cofactor">
    <cofactor evidence="2">
        <name>thiamine diphosphate</name>
        <dbReference type="ChEBI" id="CHEBI:58937"/>
    </cofactor>
</comment>
<evidence type="ECO:0000256" key="12">
    <source>
        <dbReference type="ARBA" id="ARBA00023229"/>
    </source>
</evidence>
<protein>
    <recommendedName>
        <fullName evidence="6">1-deoxy-D-xylulose-5-phosphate synthase</fullName>
        <ecNumber evidence="6">2.2.1.7</ecNumber>
    </recommendedName>
</protein>
<dbReference type="SMART" id="SM00861">
    <property type="entry name" value="Transket_pyr"/>
    <property type="match status" value="1"/>
</dbReference>
<dbReference type="Pfam" id="PF02780">
    <property type="entry name" value="Transketolase_C"/>
    <property type="match status" value="1"/>
</dbReference>
<comment type="caution">
    <text evidence="14">The sequence shown here is derived from an EMBL/GenBank/DDBJ whole genome shotgun (WGS) entry which is preliminary data.</text>
</comment>
<keyword evidence="10" id="KW-0784">Thiamine biosynthesis</keyword>
<evidence type="ECO:0000256" key="6">
    <source>
        <dbReference type="ARBA" id="ARBA00013150"/>
    </source>
</evidence>
<keyword evidence="7 14" id="KW-0808">Transferase</keyword>
<dbReference type="RefSeq" id="WP_204776628.1">
    <property type="nucleotide sequence ID" value="NZ_JACJJQ010000024.1"/>
</dbReference>
<dbReference type="InterPro" id="IPR033248">
    <property type="entry name" value="Transketolase_C"/>
</dbReference>
<evidence type="ECO:0000256" key="5">
    <source>
        <dbReference type="ARBA" id="ARBA00011738"/>
    </source>
</evidence>